<accession>A0A833X7F4</accession>
<keyword evidence="8" id="KW-0624">Polysaccharide degradation</keyword>
<evidence type="ECO:0000256" key="5">
    <source>
        <dbReference type="ARBA" id="ARBA00023001"/>
    </source>
</evidence>
<keyword evidence="5" id="KW-0136">Cellulose degradation</keyword>
<dbReference type="PANTHER" id="PTHR22298">
    <property type="entry name" value="ENDO-1,4-BETA-GLUCANASE"/>
    <property type="match status" value="1"/>
</dbReference>
<reference evidence="10" key="1">
    <citation type="submission" date="2015-10" db="EMBL/GenBank/DDBJ databases">
        <authorList>
            <person name="Martinez-Garcia P.J."/>
            <person name="Crepeau M.W."/>
            <person name="Puiu D."/>
            <person name="Gonzalez-Ibeas D."/>
            <person name="Whalen J."/>
            <person name="Stevens K."/>
            <person name="Paul R."/>
            <person name="Butterfield T."/>
            <person name="Britton M."/>
            <person name="Reagan R."/>
            <person name="Chakraborty S."/>
            <person name="Walawage S.L."/>
            <person name="Vasquez-Gross H.A."/>
            <person name="Cardeno C."/>
            <person name="Famula R."/>
            <person name="Pratt K."/>
            <person name="Kuruganti S."/>
            <person name="Aradhya M.K."/>
            <person name="Leslie C.A."/>
            <person name="Dandekar A.M."/>
            <person name="Salzberg S.L."/>
            <person name="Wegrzyn J.L."/>
            <person name="Langley C.H."/>
            <person name="Neale D.B."/>
        </authorList>
    </citation>
    <scope>NUCLEOTIDE SEQUENCE</scope>
    <source>
        <tissue evidence="10">Leaves</tissue>
    </source>
</reference>
<dbReference type="Proteomes" id="UP000619265">
    <property type="component" value="Unassembled WGS sequence"/>
</dbReference>
<evidence type="ECO:0000313" key="10">
    <source>
        <dbReference type="EMBL" id="KAF5463001.1"/>
    </source>
</evidence>
<dbReference type="InterPro" id="IPR008928">
    <property type="entry name" value="6-hairpin_glycosidase_sf"/>
</dbReference>
<reference evidence="10" key="2">
    <citation type="submission" date="2020-03" db="EMBL/GenBank/DDBJ databases">
        <title>Walnut 2.0.</title>
        <authorList>
            <person name="Marrano A."/>
            <person name="Britton M."/>
            <person name="Zimin A.V."/>
            <person name="Zaini P.A."/>
            <person name="Workman R."/>
            <person name="Puiu D."/>
            <person name="Bianco L."/>
            <person name="Allen B.J."/>
            <person name="Troggio M."/>
            <person name="Leslie C.A."/>
            <person name="Timp W."/>
            <person name="Dendekar A."/>
            <person name="Salzberg S.L."/>
            <person name="Neale D.B."/>
        </authorList>
    </citation>
    <scope>NUCLEOTIDE SEQUENCE</scope>
    <source>
        <tissue evidence="10">Leaves</tissue>
    </source>
</reference>
<comment type="similarity">
    <text evidence="2">Belongs to the glycosyl hydrolase 9 (cellulase E) family.</text>
</comment>
<gene>
    <name evidence="10" type="ORF">F2P56_018957</name>
</gene>
<sequence length="334" mass="36902">MTERRPLVEVNMSFPGTEAAAETAAAMASASLVFKKINSTYSRMLLMHAQQLFAFADTYRGSYSVSIPQVQKYYNSTGYGDELLWAATWLYHATGERSYLRYVTEENGKGFANWGSPTWFSWDDKHAGTHVLLSRINFFNAEDVSMAENLDLQLYRISAEAIILGEQSGEKRGAAIFVQCDSDMATSAAATEGVAAAFRFVLRRAHLAVERFGRGSDHVRVVAVSKTKPVSLIRQVYDAEHRCSGENYVQELIEKAPQTTRRESPSIVTSGKFKYLAILTASLAAIAYATIRVVVPISSVHISIALPSESRLTAEAKENVVLIAASNEMFTVLR</sequence>
<evidence type="ECO:0000256" key="1">
    <source>
        <dbReference type="ARBA" id="ARBA00000966"/>
    </source>
</evidence>
<dbReference type="GO" id="GO:0008810">
    <property type="term" value="F:cellulase activity"/>
    <property type="evidence" value="ECO:0007669"/>
    <property type="project" value="UniProtKB-EC"/>
</dbReference>
<keyword evidence="4" id="KW-0378">Hydrolase</keyword>
<evidence type="ECO:0000256" key="8">
    <source>
        <dbReference type="ARBA" id="ARBA00023326"/>
    </source>
</evidence>
<name>A0A833X7F4_JUGRE</name>
<dbReference type="InterPro" id="IPR001701">
    <property type="entry name" value="Glyco_hydro_9"/>
</dbReference>
<dbReference type="Gene3D" id="1.50.10.10">
    <property type="match status" value="1"/>
</dbReference>
<dbReference type="GO" id="GO:0030245">
    <property type="term" value="P:cellulose catabolic process"/>
    <property type="evidence" value="ECO:0007669"/>
    <property type="project" value="UniProtKB-KW"/>
</dbReference>
<dbReference type="EC" id="3.2.1.4" evidence="3"/>
<organism evidence="10 11">
    <name type="scientific">Juglans regia</name>
    <name type="common">English walnut</name>
    <dbReference type="NCBI Taxonomy" id="51240"/>
    <lineage>
        <taxon>Eukaryota</taxon>
        <taxon>Viridiplantae</taxon>
        <taxon>Streptophyta</taxon>
        <taxon>Embryophyta</taxon>
        <taxon>Tracheophyta</taxon>
        <taxon>Spermatophyta</taxon>
        <taxon>Magnoliopsida</taxon>
        <taxon>eudicotyledons</taxon>
        <taxon>Gunneridae</taxon>
        <taxon>Pentapetalae</taxon>
        <taxon>rosids</taxon>
        <taxon>fabids</taxon>
        <taxon>Fagales</taxon>
        <taxon>Juglandaceae</taxon>
        <taxon>Juglans</taxon>
    </lineage>
</organism>
<protein>
    <recommendedName>
        <fullName evidence="3">cellulase</fullName>
        <ecNumber evidence="3">3.2.1.4</ecNumber>
    </recommendedName>
</protein>
<dbReference type="InterPro" id="IPR029066">
    <property type="entry name" value="PLP-binding_barrel"/>
</dbReference>
<evidence type="ECO:0000256" key="3">
    <source>
        <dbReference type="ARBA" id="ARBA00012601"/>
    </source>
</evidence>
<dbReference type="SUPFAM" id="SSF48208">
    <property type="entry name" value="Six-hairpin glycosidases"/>
    <property type="match status" value="1"/>
</dbReference>
<evidence type="ECO:0000256" key="2">
    <source>
        <dbReference type="ARBA" id="ARBA00007072"/>
    </source>
</evidence>
<comment type="catalytic activity">
    <reaction evidence="1">
        <text>Endohydrolysis of (1-&gt;4)-beta-D-glucosidic linkages in cellulose, lichenin and cereal beta-D-glucans.</text>
        <dbReference type="EC" id="3.2.1.4"/>
    </reaction>
</comment>
<dbReference type="Gene3D" id="3.20.20.10">
    <property type="entry name" value="Alanine racemase"/>
    <property type="match status" value="1"/>
</dbReference>
<keyword evidence="7" id="KW-0326">Glycosidase</keyword>
<dbReference type="SUPFAM" id="SSF51419">
    <property type="entry name" value="PLP-binding barrel"/>
    <property type="match status" value="1"/>
</dbReference>
<evidence type="ECO:0000256" key="6">
    <source>
        <dbReference type="ARBA" id="ARBA00023277"/>
    </source>
</evidence>
<dbReference type="Pfam" id="PF00759">
    <property type="entry name" value="Glyco_hydro_9"/>
    <property type="match status" value="1"/>
</dbReference>
<dbReference type="Gramene" id="Jr08_17250_p1">
    <property type="protein sequence ID" value="cds.Jr08_17250_p1"/>
    <property type="gene ID" value="Jr08_17250"/>
</dbReference>
<feature type="domain" description="Glycoside hydrolase family 9" evidence="9">
    <location>
        <begin position="1"/>
        <end position="164"/>
    </location>
</feature>
<evidence type="ECO:0000313" key="11">
    <source>
        <dbReference type="Proteomes" id="UP000619265"/>
    </source>
</evidence>
<dbReference type="AlphaFoldDB" id="A0A833X7F4"/>
<evidence type="ECO:0000259" key="9">
    <source>
        <dbReference type="Pfam" id="PF00759"/>
    </source>
</evidence>
<proteinExistence type="inferred from homology"/>
<dbReference type="InterPro" id="IPR012341">
    <property type="entry name" value="6hp_glycosidase-like_sf"/>
</dbReference>
<keyword evidence="6" id="KW-0119">Carbohydrate metabolism</keyword>
<evidence type="ECO:0000256" key="7">
    <source>
        <dbReference type="ARBA" id="ARBA00023295"/>
    </source>
</evidence>
<evidence type="ECO:0000256" key="4">
    <source>
        <dbReference type="ARBA" id="ARBA00022801"/>
    </source>
</evidence>
<dbReference type="EMBL" id="LIHL02000008">
    <property type="protein sequence ID" value="KAF5463001.1"/>
    <property type="molecule type" value="Genomic_DNA"/>
</dbReference>
<comment type="caution">
    <text evidence="10">The sequence shown here is derived from an EMBL/GenBank/DDBJ whole genome shotgun (WGS) entry which is preliminary data.</text>
</comment>